<feature type="chain" id="PRO_5047146022" evidence="1">
    <location>
        <begin position="22"/>
        <end position="215"/>
    </location>
</feature>
<accession>A0ABV8V7W6</accession>
<evidence type="ECO:0000256" key="1">
    <source>
        <dbReference type="SAM" id="SignalP"/>
    </source>
</evidence>
<name>A0ABV8V7W6_9GAMM</name>
<keyword evidence="3" id="KW-1185">Reference proteome</keyword>
<proteinExistence type="predicted"/>
<sequence>MKLLAQGLLFFTWLCSSTLMAQEPEQTLDMKRLWLPKSYSQYWANLRQVAEYQLAQERCAEVIRAELDRGQSSLEAPVFAVICRDANRRTFVEKFDGVSLVSLAPVADEAPEAVLEEVAVDLQPVIYQRCQELWRTDVALMAGLQWLDDIENPAVTERSEVDTDDNPETTTTVTQFTFVRRFNANDAAGNELKYLASCTGNSLETTLTEVSIRRD</sequence>
<comment type="caution">
    <text evidence="2">The sequence shown here is derived from an EMBL/GenBank/DDBJ whole genome shotgun (WGS) entry which is preliminary data.</text>
</comment>
<gene>
    <name evidence="2" type="ORF">ACFOX3_13010</name>
</gene>
<evidence type="ECO:0000313" key="2">
    <source>
        <dbReference type="EMBL" id="MFC4363227.1"/>
    </source>
</evidence>
<evidence type="ECO:0000313" key="3">
    <source>
        <dbReference type="Proteomes" id="UP001595840"/>
    </source>
</evidence>
<keyword evidence="1" id="KW-0732">Signal</keyword>
<feature type="signal peptide" evidence="1">
    <location>
        <begin position="1"/>
        <end position="21"/>
    </location>
</feature>
<reference evidence="3" key="1">
    <citation type="journal article" date="2019" name="Int. J. Syst. Evol. Microbiol.">
        <title>The Global Catalogue of Microorganisms (GCM) 10K type strain sequencing project: providing services to taxonomists for standard genome sequencing and annotation.</title>
        <authorList>
            <consortium name="The Broad Institute Genomics Platform"/>
            <consortium name="The Broad Institute Genome Sequencing Center for Infectious Disease"/>
            <person name="Wu L."/>
            <person name="Ma J."/>
        </authorList>
    </citation>
    <scope>NUCLEOTIDE SEQUENCE [LARGE SCALE GENOMIC DNA]</scope>
    <source>
        <strain evidence="3">CECT 8570</strain>
    </source>
</reference>
<dbReference type="Proteomes" id="UP001595840">
    <property type="component" value="Unassembled WGS sequence"/>
</dbReference>
<dbReference type="RefSeq" id="WP_290260887.1">
    <property type="nucleotide sequence ID" value="NZ_JAUFQG010000004.1"/>
</dbReference>
<protein>
    <submittedName>
        <fullName evidence="2">Uncharacterized protein</fullName>
    </submittedName>
</protein>
<organism evidence="2 3">
    <name type="scientific">Simiduia curdlanivorans</name>
    <dbReference type="NCBI Taxonomy" id="1492769"/>
    <lineage>
        <taxon>Bacteria</taxon>
        <taxon>Pseudomonadati</taxon>
        <taxon>Pseudomonadota</taxon>
        <taxon>Gammaproteobacteria</taxon>
        <taxon>Cellvibrionales</taxon>
        <taxon>Cellvibrionaceae</taxon>
        <taxon>Simiduia</taxon>
    </lineage>
</organism>
<dbReference type="EMBL" id="JBHSCX010000020">
    <property type="protein sequence ID" value="MFC4363227.1"/>
    <property type="molecule type" value="Genomic_DNA"/>
</dbReference>